<dbReference type="Proteomes" id="UP000547976">
    <property type="component" value="Unassembled WGS sequence"/>
</dbReference>
<proteinExistence type="predicted"/>
<accession>A0A8H5KQZ4</accession>
<protein>
    <submittedName>
        <fullName evidence="1">Uncharacterized protein</fullName>
    </submittedName>
</protein>
<dbReference type="AlphaFoldDB" id="A0A8H5KQZ4"/>
<sequence>MASDALEALEALDGFSYWDSDGSMTAPKDSFITLDKHLGERHNIVAYQESLPFLVLECHGGPPDDPPFSMAGAIAIWGDAEDGFFYPLVGDFADGEDIEVEDDIIDQIVPVDIPSKDMILHLANLWPECHGIALLWDYLVVELPLVSAEHHSERLQDLPGGIHGCFRIQYNNGPLANAESSRAPDLNPGHEKLFRAADHKLGDLFLADYATGVTQTVCYFGRRFTFGRKRDNPHDLEVGTSQSKDSDNGVKYIASDQAAFMSNTPEIATRYAASVPLRSRNQSLQQWRQPPQLSAEGCGILHLTNGQLRNRHRLDTFIMYADSYDTEYH</sequence>
<comment type="caution">
    <text evidence="1">The sequence shown here is derived from an EMBL/GenBank/DDBJ whole genome shotgun (WGS) entry which is preliminary data.</text>
</comment>
<evidence type="ECO:0000313" key="2">
    <source>
        <dbReference type="Proteomes" id="UP000547976"/>
    </source>
</evidence>
<name>A0A8H5KQZ4_GIBSU</name>
<reference evidence="1 2" key="1">
    <citation type="submission" date="2020-05" db="EMBL/GenBank/DDBJ databases">
        <title>Identification and distribution of gene clusters putatively required for synthesis of sphingolipid metabolism inhibitors in phylogenetically diverse species of the filamentous fungus Fusarium.</title>
        <authorList>
            <person name="Kim H.-S."/>
            <person name="Busman M."/>
            <person name="Brown D.W."/>
            <person name="Divon H."/>
            <person name="Uhlig S."/>
            <person name="Proctor R.H."/>
        </authorList>
    </citation>
    <scope>NUCLEOTIDE SEQUENCE [LARGE SCALE GENOMIC DNA]</scope>
    <source>
        <strain evidence="1 2">NRRL 66333</strain>
    </source>
</reference>
<keyword evidence="2" id="KW-1185">Reference proteome</keyword>
<dbReference type="RefSeq" id="XP_036530839.1">
    <property type="nucleotide sequence ID" value="XM_036678617.1"/>
</dbReference>
<organism evidence="1 2">
    <name type="scientific">Gibberella subglutinans</name>
    <name type="common">Fusarium subglutinans</name>
    <dbReference type="NCBI Taxonomy" id="42677"/>
    <lineage>
        <taxon>Eukaryota</taxon>
        <taxon>Fungi</taxon>
        <taxon>Dikarya</taxon>
        <taxon>Ascomycota</taxon>
        <taxon>Pezizomycotina</taxon>
        <taxon>Sordariomycetes</taxon>
        <taxon>Hypocreomycetidae</taxon>
        <taxon>Hypocreales</taxon>
        <taxon>Nectriaceae</taxon>
        <taxon>Fusarium</taxon>
        <taxon>Fusarium fujikuroi species complex</taxon>
    </lineage>
</organism>
<dbReference type="EMBL" id="JAAOAV010000380">
    <property type="protein sequence ID" value="KAF5578909.1"/>
    <property type="molecule type" value="Genomic_DNA"/>
</dbReference>
<evidence type="ECO:0000313" key="1">
    <source>
        <dbReference type="EMBL" id="KAF5578909.1"/>
    </source>
</evidence>
<dbReference type="GeneID" id="59313335"/>
<dbReference type="OrthoDB" id="5305386at2759"/>
<gene>
    <name evidence="1" type="ORF">FSUBG_13699</name>
</gene>